<dbReference type="EMBL" id="PHAO01000001">
    <property type="protein sequence ID" value="PKN02612.1"/>
    <property type="molecule type" value="Genomic_DNA"/>
</dbReference>
<evidence type="ECO:0000313" key="3">
    <source>
        <dbReference type="Proteomes" id="UP000233417"/>
    </source>
</evidence>
<sequence>MFRKLVVYVLVVAMLAACSTPPSGVNTQPVAQPVAIPDSSNQPLAQASAEATIVPAGGSITTSEGKVITTPTPVRIQTPPTLQEDVDGLQVYYLYKPINWQEAGIAVMPIGAAVGVMDSPAPGPADVLALIVWGTLTVGYVVYTANVPVGAIYYDNPMDLSAALALWASVLGYIPVSPEHKEAHTVVAGSSNVATQVFADLKNRWPPDPNEQDPIKKVVCYALKSGNQVLRYLVWAGTNYSATGIPRGNLSWWQFGPSGPEAYGYGGKSFETMRNVPKDLAGKGYTIDPVGCDSFTPPFQLLAP</sequence>
<gene>
    <name evidence="2" type="ORF">CVU76_01065</name>
</gene>
<evidence type="ECO:0000256" key="1">
    <source>
        <dbReference type="SAM" id="SignalP"/>
    </source>
</evidence>
<comment type="caution">
    <text evidence="2">The sequence shown here is derived from an EMBL/GenBank/DDBJ whole genome shotgun (WGS) entry which is preliminary data.</text>
</comment>
<dbReference type="PROSITE" id="PS51257">
    <property type="entry name" value="PROKAR_LIPOPROTEIN"/>
    <property type="match status" value="1"/>
</dbReference>
<proteinExistence type="predicted"/>
<evidence type="ECO:0008006" key="4">
    <source>
        <dbReference type="Google" id="ProtNLM"/>
    </source>
</evidence>
<organism evidence="2 3">
    <name type="scientific">Candidatus Dojkabacteria bacterium HGW-Dojkabacteria-1</name>
    <dbReference type="NCBI Taxonomy" id="2013761"/>
    <lineage>
        <taxon>Bacteria</taxon>
        <taxon>Candidatus Dojkabacteria</taxon>
    </lineage>
</organism>
<reference evidence="2 3" key="1">
    <citation type="journal article" date="2017" name="ISME J.">
        <title>Potential for microbial H2 and metal transformations associated with novel bacteria and archaea in deep terrestrial subsurface sediments.</title>
        <authorList>
            <person name="Hernsdorf A.W."/>
            <person name="Amano Y."/>
            <person name="Miyakawa K."/>
            <person name="Ise K."/>
            <person name="Suzuki Y."/>
            <person name="Anantharaman K."/>
            <person name="Probst A."/>
            <person name="Burstein D."/>
            <person name="Thomas B.C."/>
            <person name="Banfield J.F."/>
        </authorList>
    </citation>
    <scope>NUCLEOTIDE SEQUENCE [LARGE SCALE GENOMIC DNA]</scope>
    <source>
        <strain evidence="2">HGW-Dojkabacteria-1</strain>
    </source>
</reference>
<accession>A0A2N2F345</accession>
<protein>
    <recommendedName>
        <fullName evidence="4">Transglutaminase-like domain-containing protein</fullName>
    </recommendedName>
</protein>
<feature type="chain" id="PRO_5014690597" description="Transglutaminase-like domain-containing protein" evidence="1">
    <location>
        <begin position="25"/>
        <end position="304"/>
    </location>
</feature>
<name>A0A2N2F345_9BACT</name>
<evidence type="ECO:0000313" key="2">
    <source>
        <dbReference type="EMBL" id="PKN02612.1"/>
    </source>
</evidence>
<dbReference type="AlphaFoldDB" id="A0A2N2F345"/>
<keyword evidence="1" id="KW-0732">Signal</keyword>
<dbReference type="Proteomes" id="UP000233417">
    <property type="component" value="Unassembled WGS sequence"/>
</dbReference>
<feature type="signal peptide" evidence="1">
    <location>
        <begin position="1"/>
        <end position="24"/>
    </location>
</feature>